<dbReference type="RefSeq" id="WP_138258249.1">
    <property type="nucleotide sequence ID" value="NZ_VBUK01000004.1"/>
</dbReference>
<dbReference type="Pfam" id="PF07969">
    <property type="entry name" value="Amidohydro_3"/>
    <property type="match status" value="1"/>
</dbReference>
<dbReference type="Gene3D" id="3.20.20.140">
    <property type="entry name" value="Metal-dependent hydrolases"/>
    <property type="match status" value="1"/>
</dbReference>
<dbReference type="InterPro" id="IPR033932">
    <property type="entry name" value="YtcJ-like"/>
</dbReference>
<gene>
    <name evidence="2" type="ORF">FEK29_09850</name>
</gene>
<comment type="caution">
    <text evidence="2">The sequence shown here is derived from an EMBL/GenBank/DDBJ whole genome shotgun (WGS) entry which is preliminary data.</text>
</comment>
<dbReference type="PANTHER" id="PTHR22642">
    <property type="entry name" value="IMIDAZOLONEPROPIONASE"/>
    <property type="match status" value="1"/>
</dbReference>
<dbReference type="SUPFAM" id="SSF51338">
    <property type="entry name" value="Composite domain of metallo-dependent hydrolases"/>
    <property type="match status" value="1"/>
</dbReference>
<sequence>MKQLTFLFLILSAIIFSSCNDSSKKSKDSNASDESTKIYFNGDIITMEGESPQYLEAIVEANGKIIFEGDLKTAENRYKNATKFDLEGKTLMPGFIEPHLHPSLAAIMLQNEIIAPYDWKLPSGTKKGVQGEQAYRSRISESIKSNAFPDQMYFIWGYHQLWHGELSKGLLNTIAGNQPVGIIHRSFHEIYLNDAAIAKLGIKESDFKDNPQVEWSKGHFFEGGWLALVPKMAPILLEPNSYLKGLSTMSELLHQNGITTIAEPGFPSSDFDGELKLLMKEMENNPPYDVYLIPSGTQLYGMKGGNEEAMAFMRTLDTVRSYNRLNVKFLPKQVKLFSDGAIYSQLMQMKDGYTDGHHGEWMTPLDLFEEQLMMYWNNDYKIHVHSNGDLGQQMVIDLVKKAQKTSPRKEHRLTLHHMGYFDESMTREMADLGIEASVNPYYLWALADKYSEFGLGSDRAENLVALKLLTDQNIPLSFHSDFSMAPVEPLTLVWTAVNRQTSQGSKFSQDQRISVFDAMKAITIDAARTLNLENEIGSLKVNKIANFTILNENPFKIDPLKIKDIGIFGIVYKGDYSISKEFKQTE</sequence>
<dbReference type="GO" id="GO:0016810">
    <property type="term" value="F:hydrolase activity, acting on carbon-nitrogen (but not peptide) bonds"/>
    <property type="evidence" value="ECO:0007669"/>
    <property type="project" value="InterPro"/>
</dbReference>
<dbReference type="EMBL" id="VBUK01000004">
    <property type="protein sequence ID" value="TLF45041.1"/>
    <property type="molecule type" value="Genomic_DNA"/>
</dbReference>
<dbReference type="SUPFAM" id="SSF51556">
    <property type="entry name" value="Metallo-dependent hydrolases"/>
    <property type="match status" value="1"/>
</dbReference>
<keyword evidence="3" id="KW-1185">Reference proteome</keyword>
<dbReference type="PROSITE" id="PS51257">
    <property type="entry name" value="PROKAR_LIPOPROTEIN"/>
    <property type="match status" value="1"/>
</dbReference>
<dbReference type="InterPro" id="IPR011059">
    <property type="entry name" value="Metal-dep_hydrolase_composite"/>
</dbReference>
<dbReference type="Proteomes" id="UP000308382">
    <property type="component" value="Unassembled WGS sequence"/>
</dbReference>
<dbReference type="Gene3D" id="2.30.40.10">
    <property type="entry name" value="Urease, subunit C, domain 1"/>
    <property type="match status" value="1"/>
</dbReference>
<protein>
    <submittedName>
        <fullName evidence="2">Amidohydrolase</fullName>
    </submittedName>
</protein>
<dbReference type="AlphaFoldDB" id="A0A5R8M643"/>
<dbReference type="Gene3D" id="3.10.310.70">
    <property type="match status" value="1"/>
</dbReference>
<evidence type="ECO:0000259" key="1">
    <source>
        <dbReference type="Pfam" id="PF07969"/>
    </source>
</evidence>
<dbReference type="CDD" id="cd01300">
    <property type="entry name" value="YtcJ_like"/>
    <property type="match status" value="1"/>
</dbReference>
<keyword evidence="2" id="KW-0378">Hydrolase</keyword>
<name>A0A5R8M643_9FLAO</name>
<dbReference type="PANTHER" id="PTHR22642:SF2">
    <property type="entry name" value="PROTEIN LONG AFTER FAR-RED 3"/>
    <property type="match status" value="1"/>
</dbReference>
<reference evidence="2 3" key="1">
    <citation type="journal article" date="2017" name="Int. J. Syst. Evol. Microbiol.">
        <title>Maripseudobacter aurantiacus gen. nov., sp. nov., a novel member of the family Flavobacteriaceae isolated from a sedimentation basin.</title>
        <authorList>
            <person name="Chen C."/>
            <person name="Su Y."/>
            <person name="Tao T."/>
            <person name="Fu G."/>
            <person name="Zhang C."/>
            <person name="Sun C."/>
            <person name="Zhang X."/>
            <person name="Wu M."/>
        </authorList>
    </citation>
    <scope>NUCLEOTIDE SEQUENCE [LARGE SCALE GENOMIC DNA]</scope>
    <source>
        <strain evidence="3">CDA4</strain>
    </source>
</reference>
<accession>A0A5R8M643</accession>
<dbReference type="OrthoDB" id="9776455at2"/>
<dbReference type="InterPro" id="IPR013108">
    <property type="entry name" value="Amidohydro_3"/>
</dbReference>
<feature type="domain" description="Amidohydrolase 3" evidence="1">
    <location>
        <begin position="84"/>
        <end position="570"/>
    </location>
</feature>
<organism evidence="2 3">
    <name type="scientific">Maribacter aurantiacus</name>
    <dbReference type="NCBI Taxonomy" id="1882343"/>
    <lineage>
        <taxon>Bacteria</taxon>
        <taxon>Pseudomonadati</taxon>
        <taxon>Bacteroidota</taxon>
        <taxon>Flavobacteriia</taxon>
        <taxon>Flavobacteriales</taxon>
        <taxon>Flavobacteriaceae</taxon>
        <taxon>Maribacter</taxon>
    </lineage>
</organism>
<evidence type="ECO:0000313" key="3">
    <source>
        <dbReference type="Proteomes" id="UP000308382"/>
    </source>
</evidence>
<dbReference type="InterPro" id="IPR032466">
    <property type="entry name" value="Metal_Hydrolase"/>
</dbReference>
<proteinExistence type="predicted"/>
<evidence type="ECO:0000313" key="2">
    <source>
        <dbReference type="EMBL" id="TLF45041.1"/>
    </source>
</evidence>